<dbReference type="AlphaFoldDB" id="A0A517R2T1"/>
<organism evidence="1 2">
    <name type="scientific">Stratiformator vulcanicus</name>
    <dbReference type="NCBI Taxonomy" id="2527980"/>
    <lineage>
        <taxon>Bacteria</taxon>
        <taxon>Pseudomonadati</taxon>
        <taxon>Planctomycetota</taxon>
        <taxon>Planctomycetia</taxon>
        <taxon>Planctomycetales</taxon>
        <taxon>Planctomycetaceae</taxon>
        <taxon>Stratiformator</taxon>
    </lineage>
</organism>
<dbReference type="EMBL" id="CP036268">
    <property type="protein sequence ID" value="QDT38178.1"/>
    <property type="molecule type" value="Genomic_DNA"/>
</dbReference>
<protein>
    <submittedName>
        <fullName evidence="1">Uncharacterized protein</fullName>
    </submittedName>
</protein>
<accession>A0A517R2T1</accession>
<name>A0A517R2T1_9PLAN</name>
<dbReference type="KEGG" id="svp:Pan189_25680"/>
<evidence type="ECO:0000313" key="2">
    <source>
        <dbReference type="Proteomes" id="UP000317318"/>
    </source>
</evidence>
<gene>
    <name evidence="1" type="ORF">Pan189_25680</name>
</gene>
<keyword evidence="2" id="KW-1185">Reference proteome</keyword>
<proteinExistence type="predicted"/>
<evidence type="ECO:0000313" key="1">
    <source>
        <dbReference type="EMBL" id="QDT38178.1"/>
    </source>
</evidence>
<dbReference type="Proteomes" id="UP000317318">
    <property type="component" value="Chromosome"/>
</dbReference>
<reference evidence="1 2" key="1">
    <citation type="submission" date="2019-02" db="EMBL/GenBank/DDBJ databases">
        <title>Deep-cultivation of Planctomycetes and their phenomic and genomic characterization uncovers novel biology.</title>
        <authorList>
            <person name="Wiegand S."/>
            <person name="Jogler M."/>
            <person name="Boedeker C."/>
            <person name="Pinto D."/>
            <person name="Vollmers J."/>
            <person name="Rivas-Marin E."/>
            <person name="Kohn T."/>
            <person name="Peeters S.H."/>
            <person name="Heuer A."/>
            <person name="Rast P."/>
            <person name="Oberbeckmann S."/>
            <person name="Bunk B."/>
            <person name="Jeske O."/>
            <person name="Meyerdierks A."/>
            <person name="Storesund J.E."/>
            <person name="Kallscheuer N."/>
            <person name="Luecker S."/>
            <person name="Lage O.M."/>
            <person name="Pohl T."/>
            <person name="Merkel B.J."/>
            <person name="Hornburger P."/>
            <person name="Mueller R.-W."/>
            <person name="Bruemmer F."/>
            <person name="Labrenz M."/>
            <person name="Spormann A.M."/>
            <person name="Op den Camp H."/>
            <person name="Overmann J."/>
            <person name="Amann R."/>
            <person name="Jetten M.S.M."/>
            <person name="Mascher T."/>
            <person name="Medema M.H."/>
            <person name="Devos D.P."/>
            <person name="Kaster A.-K."/>
            <person name="Ovreas L."/>
            <person name="Rohde M."/>
            <person name="Galperin M.Y."/>
            <person name="Jogler C."/>
        </authorList>
    </citation>
    <scope>NUCLEOTIDE SEQUENCE [LARGE SCALE GENOMIC DNA]</scope>
    <source>
        <strain evidence="1 2">Pan189</strain>
    </source>
</reference>
<sequence>MAVGAITRLEPFRSTLDSGCSANVCPLEVPGRIAKRPGCAILAAGLIGMIRFDRRDRFTHDIFTHDIGARRG</sequence>